<dbReference type="AlphaFoldDB" id="A0AAE1JM71"/>
<feature type="repeat" description="PPR" evidence="2">
    <location>
        <begin position="635"/>
        <end position="669"/>
    </location>
</feature>
<evidence type="ECO:0008006" key="6">
    <source>
        <dbReference type="Google" id="ProtNLM"/>
    </source>
</evidence>
<feature type="repeat" description="PPR" evidence="2">
    <location>
        <begin position="600"/>
        <end position="634"/>
    </location>
</feature>
<name>A0AAE1JM71_9FABA</name>
<dbReference type="Pfam" id="PF13041">
    <property type="entry name" value="PPR_2"/>
    <property type="match status" value="1"/>
</dbReference>
<keyword evidence="5" id="KW-1185">Reference proteome</keyword>
<dbReference type="Pfam" id="PF01535">
    <property type="entry name" value="PPR"/>
    <property type="match status" value="1"/>
</dbReference>
<dbReference type="EMBL" id="JAWXYG010000013">
    <property type="protein sequence ID" value="KAK4255664.1"/>
    <property type="molecule type" value="Genomic_DNA"/>
</dbReference>
<sequence>MRASNARNLCTLSGLLRSSTAKLKTSKPQSYSLTSSIYEDGFSDLDGDSDSTRNALEFERPSDSEKLPDLVSKQISSMLSDNKKIPRGRVRKLAKFESSTLGSSILKEDFPGLVGEPKLTSFKDLDYAPLSCSENSPNLVSKKISSMLCKSDGAEKKISRSQIRYSSKMRPFPKALSVSEDDFSELDSEHSPSSREDLDFVQPSVSENSPNLYTEQISNLLCDDQLINRSGDDVEKLEIALAVPWRLDPFGGSTSQPQKEKTRDRKKKWIFKHNQENRFERVVKFCADKLGTKATVEVLGKLGRETGVKEYNALIEVCINNARKTNDEEVAIEEMSKAFGLFRVMREQGYELQEKTYSPLLVYLIDMGMVEEFQLFSDVIKDENPSSVSRLGYYEMLLWLRVDDKEKIQDLCNSIAVNDGIDSSGLGESYLFAFCESDWKEGLLQLLEILDITKLSSTESVASIFRSLGRLCLDAYAEKFLSAFKICDNDEANNVTDFIATYVVSLPNLAVEDVILKFKDLHQKLEVSPSPSSYEKLIIYACDLLEVHFALKTVCAMCEAGFTLSTEVLNSILRSVEETCEYNLVHWIYSIISHYSLKANCETFRYMICLCTRMKDFESADKMLDDLEEMNLKPTSSMYNAIMAGYFREKNVNDALRVLERMKDTNIKPDSSTYNHLISNSKTEEDITKYYEEMKQSNCQPTKLTFVALITAYAACGQLEKAKQVVLDPAIPAKSLNEIKCALLSTLASHGQLSDSFHIYEEIKESGNNLEPKAVISLIEGHIKSDEELDRLFLLLKELADPDYWIDGCFRIIMFCVENKHLRSAVDLIEQLNDKIQDNELVMEVLLDQVFSTIASSESTHLKFGLDLYWLIREVLGIVPSRQCLDFLLTACANAKDLENIRKIWKEYQLAGYPFNVLSYVRMYRALLVAGDYESAHLMLKKIPRDDPDVHCVVKRMSKNIQ</sequence>
<dbReference type="InterPro" id="IPR011990">
    <property type="entry name" value="TPR-like_helical_dom_sf"/>
</dbReference>
<dbReference type="PANTHER" id="PTHR47262:SF1">
    <property type="entry name" value="OS02G0132600 PROTEIN"/>
    <property type="match status" value="1"/>
</dbReference>
<dbReference type="InterPro" id="IPR002885">
    <property type="entry name" value="PPR_rpt"/>
</dbReference>
<dbReference type="Gene3D" id="1.25.40.10">
    <property type="entry name" value="Tetratricopeptide repeat domain"/>
    <property type="match status" value="4"/>
</dbReference>
<organism evidence="4 5">
    <name type="scientific">Acacia crassicarpa</name>
    <name type="common">northern wattle</name>
    <dbReference type="NCBI Taxonomy" id="499986"/>
    <lineage>
        <taxon>Eukaryota</taxon>
        <taxon>Viridiplantae</taxon>
        <taxon>Streptophyta</taxon>
        <taxon>Embryophyta</taxon>
        <taxon>Tracheophyta</taxon>
        <taxon>Spermatophyta</taxon>
        <taxon>Magnoliopsida</taxon>
        <taxon>eudicotyledons</taxon>
        <taxon>Gunneridae</taxon>
        <taxon>Pentapetalae</taxon>
        <taxon>rosids</taxon>
        <taxon>fabids</taxon>
        <taxon>Fabales</taxon>
        <taxon>Fabaceae</taxon>
        <taxon>Caesalpinioideae</taxon>
        <taxon>mimosoid clade</taxon>
        <taxon>Acacieae</taxon>
        <taxon>Acacia</taxon>
    </lineage>
</organism>
<reference evidence="4" key="1">
    <citation type="submission" date="2023-10" db="EMBL/GenBank/DDBJ databases">
        <title>Chromosome-level genome of the transformable northern wattle, Acacia crassicarpa.</title>
        <authorList>
            <person name="Massaro I."/>
            <person name="Sinha N.R."/>
            <person name="Poethig S."/>
            <person name="Leichty A.R."/>
        </authorList>
    </citation>
    <scope>NUCLEOTIDE SEQUENCE</scope>
    <source>
        <strain evidence="4">Acra3RX</strain>
        <tissue evidence="4">Leaf</tissue>
    </source>
</reference>
<dbReference type="Proteomes" id="UP001293593">
    <property type="component" value="Unassembled WGS sequence"/>
</dbReference>
<gene>
    <name evidence="4" type="ORF">QN277_008637</name>
</gene>
<dbReference type="PANTHER" id="PTHR47262">
    <property type="entry name" value="OS02G0132600 PROTEIN"/>
    <property type="match status" value="1"/>
</dbReference>
<protein>
    <recommendedName>
        <fullName evidence="6">Pentatricopeptide repeat-containing protein</fullName>
    </recommendedName>
</protein>
<feature type="compositionally biased region" description="Basic and acidic residues" evidence="3">
    <location>
        <begin position="187"/>
        <end position="198"/>
    </location>
</feature>
<evidence type="ECO:0000256" key="3">
    <source>
        <dbReference type="SAM" id="MobiDB-lite"/>
    </source>
</evidence>
<evidence type="ECO:0000256" key="1">
    <source>
        <dbReference type="ARBA" id="ARBA00022737"/>
    </source>
</evidence>
<dbReference type="PROSITE" id="PS51375">
    <property type="entry name" value="PPR"/>
    <property type="match status" value="2"/>
</dbReference>
<evidence type="ECO:0000256" key="2">
    <source>
        <dbReference type="PROSITE-ProRule" id="PRU00708"/>
    </source>
</evidence>
<evidence type="ECO:0000313" key="4">
    <source>
        <dbReference type="EMBL" id="KAK4255664.1"/>
    </source>
</evidence>
<comment type="caution">
    <text evidence="4">The sequence shown here is derived from an EMBL/GenBank/DDBJ whole genome shotgun (WGS) entry which is preliminary data.</text>
</comment>
<keyword evidence="1" id="KW-0677">Repeat</keyword>
<feature type="region of interest" description="Disordered" evidence="3">
    <location>
        <begin position="44"/>
        <end position="63"/>
    </location>
</feature>
<proteinExistence type="predicted"/>
<dbReference type="NCBIfam" id="TIGR00756">
    <property type="entry name" value="PPR"/>
    <property type="match status" value="2"/>
</dbReference>
<accession>A0AAE1JM71</accession>
<evidence type="ECO:0000313" key="5">
    <source>
        <dbReference type="Proteomes" id="UP001293593"/>
    </source>
</evidence>
<feature type="region of interest" description="Disordered" evidence="3">
    <location>
        <begin position="181"/>
        <end position="202"/>
    </location>
</feature>